<dbReference type="VEuPathDB" id="FungiDB:PPTG_03036"/>
<dbReference type="EMBL" id="KI687334">
    <property type="protein sequence ID" value="ETK81882.1"/>
    <property type="molecule type" value="Genomic_DNA"/>
</dbReference>
<organism evidence="2">
    <name type="scientific">Phytophthora nicotianae</name>
    <name type="common">Potato buckeye rot agent</name>
    <name type="synonym">Phytophthora parasitica</name>
    <dbReference type="NCBI Taxonomy" id="4792"/>
    <lineage>
        <taxon>Eukaryota</taxon>
        <taxon>Sar</taxon>
        <taxon>Stramenopiles</taxon>
        <taxon>Oomycota</taxon>
        <taxon>Peronosporomycetes</taxon>
        <taxon>Peronosporales</taxon>
        <taxon>Peronosporaceae</taxon>
        <taxon>Phytophthora</taxon>
    </lineage>
</organism>
<reference evidence="2" key="1">
    <citation type="submission" date="2013-11" db="EMBL/GenBank/DDBJ databases">
        <title>The Genome Sequence of Phytophthora parasitica CJ02B3.</title>
        <authorList>
            <consortium name="The Broad Institute Genomics Platform"/>
            <person name="Russ C."/>
            <person name="Tyler B."/>
            <person name="Panabieres F."/>
            <person name="Shan W."/>
            <person name="Tripathy S."/>
            <person name="Grunwald N."/>
            <person name="Machado M."/>
            <person name="Johnson C.S."/>
            <person name="Arredondo F."/>
            <person name="Hong C."/>
            <person name="Coffey M."/>
            <person name="Young S.K."/>
            <person name="Zeng Q."/>
            <person name="Gargeya S."/>
            <person name="Fitzgerald M."/>
            <person name="Abouelleil A."/>
            <person name="Alvarado L."/>
            <person name="Chapman S.B."/>
            <person name="Gainer-Dewar J."/>
            <person name="Goldberg J."/>
            <person name="Griggs A."/>
            <person name="Gujja S."/>
            <person name="Hansen M."/>
            <person name="Howarth C."/>
            <person name="Imamovic A."/>
            <person name="Ireland A."/>
            <person name="Larimer J."/>
            <person name="McCowan C."/>
            <person name="Murphy C."/>
            <person name="Pearson M."/>
            <person name="Poon T.W."/>
            <person name="Priest M."/>
            <person name="Roberts A."/>
            <person name="Saif S."/>
            <person name="Shea T."/>
            <person name="Sykes S."/>
            <person name="Wortman J."/>
            <person name="Nusbaum C."/>
            <person name="Birren B."/>
        </authorList>
    </citation>
    <scope>NUCLEOTIDE SEQUENCE [LARGE SCALE GENOMIC DNA]</scope>
    <source>
        <strain evidence="2">CJ02B3</strain>
    </source>
</reference>
<sequence>MSLHFGDEEECETLQAALAFIDEYGNDLFSDESSSSSRESHTTKHNSNNVTRHSKQTNRNSRNTAGTTSLPRPRTKQQLPRRNRSRDRQRLEILQLRAEAQ</sequence>
<proteinExistence type="predicted"/>
<feature type="region of interest" description="Disordered" evidence="1">
    <location>
        <begin position="27"/>
        <end position="101"/>
    </location>
</feature>
<dbReference type="Proteomes" id="UP000053236">
    <property type="component" value="Unassembled WGS sequence"/>
</dbReference>
<evidence type="ECO:0000256" key="1">
    <source>
        <dbReference type="SAM" id="MobiDB-lite"/>
    </source>
</evidence>
<evidence type="ECO:0000313" key="2">
    <source>
        <dbReference type="EMBL" id="ETK81882.1"/>
    </source>
</evidence>
<protein>
    <submittedName>
        <fullName evidence="2">Uncharacterized protein</fullName>
    </submittedName>
</protein>
<feature type="non-terminal residue" evidence="2">
    <location>
        <position position="101"/>
    </location>
</feature>
<dbReference type="AlphaFoldDB" id="W2GFW1"/>
<feature type="compositionally biased region" description="Polar residues" evidence="1">
    <location>
        <begin position="45"/>
        <end position="72"/>
    </location>
</feature>
<accession>W2GFW1</accession>
<gene>
    <name evidence="2" type="ORF">L915_12649</name>
</gene>
<name>W2GFW1_PHYNI</name>
<feature type="compositionally biased region" description="Basic residues" evidence="1">
    <location>
        <begin position="73"/>
        <end position="85"/>
    </location>
</feature>